<dbReference type="PANTHER" id="PTHR33144">
    <property type="entry name" value="OS10G0409366 PROTEIN-RELATED"/>
    <property type="match status" value="1"/>
</dbReference>
<feature type="region of interest" description="Disordered" evidence="2">
    <location>
        <begin position="128"/>
        <end position="148"/>
    </location>
</feature>
<dbReference type="Pfam" id="PF03004">
    <property type="entry name" value="Transposase_24"/>
    <property type="match status" value="1"/>
</dbReference>
<keyword evidence="4" id="KW-1185">Reference proteome</keyword>
<comment type="caution">
    <text evidence="3">The sequence shown here is derived from an EMBL/GenBank/DDBJ whole genome shotgun (WGS) entry which is preliminary data.</text>
</comment>
<gene>
    <name evidence="3" type="ORF">Ahy_B08g089338</name>
</gene>
<evidence type="ECO:0000313" key="3">
    <source>
        <dbReference type="EMBL" id="RYQ94433.1"/>
    </source>
</evidence>
<evidence type="ECO:0000313" key="4">
    <source>
        <dbReference type="Proteomes" id="UP000289738"/>
    </source>
</evidence>
<keyword evidence="1" id="KW-0175">Coiled coil</keyword>
<dbReference type="AlphaFoldDB" id="A0A444XXG1"/>
<feature type="coiled-coil region" evidence="1">
    <location>
        <begin position="456"/>
        <end position="483"/>
    </location>
</feature>
<feature type="region of interest" description="Disordered" evidence="2">
    <location>
        <begin position="338"/>
        <end position="366"/>
    </location>
</feature>
<feature type="compositionally biased region" description="Polar residues" evidence="2">
    <location>
        <begin position="130"/>
        <end position="144"/>
    </location>
</feature>
<dbReference type="PANTHER" id="PTHR33144:SF45">
    <property type="entry name" value="TRANSPOSASE TNP1_EN_SPM-LIKE DOMAIN-CONTAINING PROTEIN"/>
    <property type="match status" value="1"/>
</dbReference>
<evidence type="ECO:0000256" key="1">
    <source>
        <dbReference type="SAM" id="Coils"/>
    </source>
</evidence>
<protein>
    <submittedName>
        <fullName evidence="3">Uncharacterized protein</fullName>
    </submittedName>
</protein>
<accession>A0A444XXG1</accession>
<dbReference type="InterPro" id="IPR004252">
    <property type="entry name" value="Probable_transposase_24"/>
</dbReference>
<feature type="compositionally biased region" description="Polar residues" evidence="2">
    <location>
        <begin position="84"/>
        <end position="94"/>
    </location>
</feature>
<feature type="region of interest" description="Disordered" evidence="2">
    <location>
        <begin position="84"/>
        <end position="113"/>
    </location>
</feature>
<sequence length="529" mass="59450">MSFGGGSRKTAAKYNPDCSLVSNRRDMRRNMSFGGGFVKPPQTFRRYLPDLLFVRMPRKPRYNIIREPPKDAGTNAGIEETTVGSMTRGAQTSREQPRDRAPPISSSANRAPATRMNEPFCAPRIDHRNAQSSTADDPQTPTDNIKTRHRTEVADHKLGDENYDPKADEVPSFDDHIDDLFAAQEVEGQHNNKKAKDTDFWEVTVIEDGVRKVSKLSMNEAITLPSNTKIVLPFNSELQPIGQAAGLLSGFIGSLGADYSQFLIHLHSWKLVSKAKREYAYDMLKKDTRHHLFHRCYKQIRTYEENLQHHPKGIDKNYWKKFVDYRLNEETQCKQNTLNRSKQLYTHTRDSKTLARKKDEVEREQGRPVGRGKLFIMTHKKKDGSYIHPHARVVSEAIANVERQDGSSKHLSQNDSLAQVFGKEHPGRVRALSAGPCFTQVFGNAAGQPLGSAESNAEDKRMIAELTAKLEEEQAKRQSIHKVLGYVVQQLGGNLPFEIAKELAFVGGTPDSSCAGPSSSGNHDPQQKF</sequence>
<reference evidence="3 4" key="1">
    <citation type="submission" date="2019-01" db="EMBL/GenBank/DDBJ databases">
        <title>Sequencing of cultivated peanut Arachis hypogaea provides insights into genome evolution and oil improvement.</title>
        <authorList>
            <person name="Chen X."/>
        </authorList>
    </citation>
    <scope>NUCLEOTIDE SEQUENCE [LARGE SCALE GENOMIC DNA]</scope>
    <source>
        <strain evidence="4">cv. Fuhuasheng</strain>
        <tissue evidence="3">Leaves</tissue>
    </source>
</reference>
<dbReference type="EMBL" id="SDMP01000018">
    <property type="protein sequence ID" value="RYQ94433.1"/>
    <property type="molecule type" value="Genomic_DNA"/>
</dbReference>
<evidence type="ECO:0000256" key="2">
    <source>
        <dbReference type="SAM" id="MobiDB-lite"/>
    </source>
</evidence>
<dbReference type="Proteomes" id="UP000289738">
    <property type="component" value="Chromosome B08"/>
</dbReference>
<proteinExistence type="predicted"/>
<feature type="compositionally biased region" description="Basic and acidic residues" evidence="2">
    <location>
        <begin position="347"/>
        <end position="366"/>
    </location>
</feature>
<feature type="region of interest" description="Disordered" evidence="2">
    <location>
        <begin position="510"/>
        <end position="529"/>
    </location>
</feature>
<name>A0A444XXG1_ARAHY</name>
<organism evidence="3 4">
    <name type="scientific">Arachis hypogaea</name>
    <name type="common">Peanut</name>
    <dbReference type="NCBI Taxonomy" id="3818"/>
    <lineage>
        <taxon>Eukaryota</taxon>
        <taxon>Viridiplantae</taxon>
        <taxon>Streptophyta</taxon>
        <taxon>Embryophyta</taxon>
        <taxon>Tracheophyta</taxon>
        <taxon>Spermatophyta</taxon>
        <taxon>Magnoliopsida</taxon>
        <taxon>eudicotyledons</taxon>
        <taxon>Gunneridae</taxon>
        <taxon>Pentapetalae</taxon>
        <taxon>rosids</taxon>
        <taxon>fabids</taxon>
        <taxon>Fabales</taxon>
        <taxon>Fabaceae</taxon>
        <taxon>Papilionoideae</taxon>
        <taxon>50 kb inversion clade</taxon>
        <taxon>dalbergioids sensu lato</taxon>
        <taxon>Dalbergieae</taxon>
        <taxon>Pterocarpus clade</taxon>
        <taxon>Arachis</taxon>
    </lineage>
</organism>